<dbReference type="EMBL" id="JAFIWB010000019">
    <property type="protein sequence ID" value="MBN6103586.1"/>
    <property type="molecule type" value="Genomic_DNA"/>
</dbReference>
<reference evidence="2 3" key="1">
    <citation type="submission" date="2021-02" db="EMBL/GenBank/DDBJ databases">
        <title>Taxonomically Unique Crown Gall-Associated Xanthomonas Stains Have Deficiency in Virulence Repertories.</title>
        <authorList>
            <person name="Mafakheri H."/>
            <person name="Taghavi S.M."/>
            <person name="Dimkic I."/>
            <person name="Nemanja K."/>
            <person name="Osdaghi E."/>
        </authorList>
    </citation>
    <scope>NUCLEOTIDE SEQUENCE [LARGE SCALE GENOMIC DNA]</scope>
    <source>
        <strain evidence="2 3">FX4</strain>
    </source>
</reference>
<evidence type="ECO:0008006" key="4">
    <source>
        <dbReference type="Google" id="ProtNLM"/>
    </source>
</evidence>
<proteinExistence type="predicted"/>
<sequence>MSLKIWMYGVAVAAVVPALVGCASTGKKAAFVEPVQTPLTVLASTDSKTRGLRVVRRSHTAKMTSVKVMQGVFGAMSGQVVTGFKKEDLLGDPNEAIVDPALSTLPAALEKSLHAYAAAHPQDLPPAMFKVKAEDWLLVYKSLGDADTPYELRFAVSMQARPADVGGVRQASVTQRCNPGVIELPIADWEADDYAKVKRRADELSEQCAAEFAQSFPELFHTAESVAVTQQ</sequence>
<keyword evidence="1" id="KW-0732">Signal</keyword>
<feature type="signal peptide" evidence="1">
    <location>
        <begin position="1"/>
        <end position="29"/>
    </location>
</feature>
<accession>A0ABS3B5X2</accession>
<evidence type="ECO:0000256" key="1">
    <source>
        <dbReference type="SAM" id="SignalP"/>
    </source>
</evidence>
<dbReference type="Proteomes" id="UP000695802">
    <property type="component" value="Unassembled WGS sequence"/>
</dbReference>
<feature type="chain" id="PRO_5047015115" description="Lipoprotein" evidence="1">
    <location>
        <begin position="30"/>
        <end position="231"/>
    </location>
</feature>
<keyword evidence="3" id="KW-1185">Reference proteome</keyword>
<organism evidence="2 3">
    <name type="scientific">Xanthomonas bonasiae</name>
    <dbReference type="NCBI Taxonomy" id="2810351"/>
    <lineage>
        <taxon>Bacteria</taxon>
        <taxon>Pseudomonadati</taxon>
        <taxon>Pseudomonadota</taxon>
        <taxon>Gammaproteobacteria</taxon>
        <taxon>Lysobacterales</taxon>
        <taxon>Lysobacteraceae</taxon>
        <taxon>Xanthomonas</taxon>
    </lineage>
</organism>
<comment type="caution">
    <text evidence="2">The sequence shown here is derived from an EMBL/GenBank/DDBJ whole genome shotgun (WGS) entry which is preliminary data.</text>
</comment>
<evidence type="ECO:0000313" key="3">
    <source>
        <dbReference type="Proteomes" id="UP000695802"/>
    </source>
</evidence>
<dbReference type="PROSITE" id="PS51257">
    <property type="entry name" value="PROKAR_LIPOPROTEIN"/>
    <property type="match status" value="1"/>
</dbReference>
<protein>
    <recommendedName>
        <fullName evidence="4">Lipoprotein</fullName>
    </recommendedName>
</protein>
<dbReference type="RefSeq" id="WP_206230339.1">
    <property type="nucleotide sequence ID" value="NZ_JAFIWB010000019.1"/>
</dbReference>
<name>A0ABS3B5X2_9XANT</name>
<evidence type="ECO:0000313" key="2">
    <source>
        <dbReference type="EMBL" id="MBN6103586.1"/>
    </source>
</evidence>
<gene>
    <name evidence="2" type="ORF">JR064_15565</name>
</gene>